<keyword evidence="1" id="KW-0812">Transmembrane</keyword>
<proteinExistence type="predicted"/>
<dbReference type="EMBL" id="KN550508">
    <property type="protein sequence ID" value="KHJ94007.1"/>
    <property type="molecule type" value="Genomic_DNA"/>
</dbReference>
<reference evidence="2 3" key="1">
    <citation type="submission" date="2014-03" db="EMBL/GenBank/DDBJ databases">
        <title>Draft genome of the hookworm Oesophagostomum dentatum.</title>
        <authorList>
            <person name="Mitreva M."/>
        </authorList>
    </citation>
    <scope>NUCLEOTIDE SEQUENCE [LARGE SCALE GENOMIC DNA]</scope>
    <source>
        <strain evidence="2 3">OD-Hann</strain>
    </source>
</reference>
<dbReference type="AlphaFoldDB" id="A0A0B1TDU8"/>
<evidence type="ECO:0000256" key="1">
    <source>
        <dbReference type="SAM" id="Phobius"/>
    </source>
</evidence>
<dbReference type="OrthoDB" id="2419613at2759"/>
<organism evidence="2 3">
    <name type="scientific">Oesophagostomum dentatum</name>
    <name type="common">Nodular worm</name>
    <dbReference type="NCBI Taxonomy" id="61180"/>
    <lineage>
        <taxon>Eukaryota</taxon>
        <taxon>Metazoa</taxon>
        <taxon>Ecdysozoa</taxon>
        <taxon>Nematoda</taxon>
        <taxon>Chromadorea</taxon>
        <taxon>Rhabditida</taxon>
        <taxon>Rhabditina</taxon>
        <taxon>Rhabditomorpha</taxon>
        <taxon>Strongyloidea</taxon>
        <taxon>Strongylidae</taxon>
        <taxon>Oesophagostomum</taxon>
    </lineage>
</organism>
<evidence type="ECO:0000313" key="3">
    <source>
        <dbReference type="Proteomes" id="UP000053660"/>
    </source>
</evidence>
<gene>
    <name evidence="2" type="ORF">OESDEN_06071</name>
</gene>
<protein>
    <submittedName>
        <fullName evidence="2">Uncharacterized protein</fullName>
    </submittedName>
</protein>
<keyword evidence="1" id="KW-0472">Membrane</keyword>
<evidence type="ECO:0000313" key="2">
    <source>
        <dbReference type="EMBL" id="KHJ94007.1"/>
    </source>
</evidence>
<name>A0A0B1TDU8_OESDE</name>
<sequence length="68" mass="7351">MFAVWTASRHRISGEMEMVRVGGSSGGSTMEAIEKAQRLQIILLFFFIVVAIGTSVAISILIGLKPKV</sequence>
<dbReference type="Proteomes" id="UP000053660">
    <property type="component" value="Unassembled WGS sequence"/>
</dbReference>
<keyword evidence="3" id="KW-1185">Reference proteome</keyword>
<accession>A0A0B1TDU8</accession>
<keyword evidence="1" id="KW-1133">Transmembrane helix</keyword>
<feature type="transmembrane region" description="Helical" evidence="1">
    <location>
        <begin position="41"/>
        <end position="64"/>
    </location>
</feature>